<reference evidence="1" key="1">
    <citation type="submission" date="2023-05" db="EMBL/GenBank/DDBJ databases">
        <authorList>
            <consortium name="ELIXIR-Norway"/>
        </authorList>
    </citation>
    <scope>NUCLEOTIDE SEQUENCE</scope>
</reference>
<protein>
    <submittedName>
        <fullName evidence="1">Uncharacterized protein</fullName>
    </submittedName>
</protein>
<proteinExistence type="predicted"/>
<evidence type="ECO:0000313" key="1">
    <source>
        <dbReference type="EMBL" id="CAM9750669.1"/>
    </source>
</evidence>
<name>A0AC59YJB0_RANTA</name>
<dbReference type="EMBL" id="OX596100">
    <property type="protein sequence ID" value="CAM9750669.1"/>
    <property type="molecule type" value="Genomic_DNA"/>
</dbReference>
<sequence length="168" mass="18085">MLGFCLYNRSLKFVQVPSWNKRPAEVPTWRSMMEGGTQHPASQLLLSSLCLDPSLAHAGSEYQLPRATVAKVSQPGGLTTADVYCLTVLRGGRSLKSRCQQGHASAEGLEDDASLPLSFQMAAGLIFVSMDILPSSLCFSLCVFSFSYKDSSHIGLSVHPNPAQAPLP</sequence>
<evidence type="ECO:0000313" key="2">
    <source>
        <dbReference type="Proteomes" id="UP001162501"/>
    </source>
</evidence>
<organism evidence="1 2">
    <name type="scientific">Rangifer tarandus platyrhynchus</name>
    <name type="common">Svalbard reindeer</name>
    <dbReference type="NCBI Taxonomy" id="3082113"/>
    <lineage>
        <taxon>Eukaryota</taxon>
        <taxon>Metazoa</taxon>
        <taxon>Chordata</taxon>
        <taxon>Craniata</taxon>
        <taxon>Vertebrata</taxon>
        <taxon>Euteleostomi</taxon>
        <taxon>Mammalia</taxon>
        <taxon>Eutheria</taxon>
        <taxon>Laurasiatheria</taxon>
        <taxon>Artiodactyla</taxon>
        <taxon>Ruminantia</taxon>
        <taxon>Pecora</taxon>
        <taxon>Cervidae</taxon>
        <taxon>Odocoileinae</taxon>
        <taxon>Rangifer</taxon>
    </lineage>
</organism>
<accession>A0AC59YJB0</accession>
<reference evidence="1" key="2">
    <citation type="submission" date="2025-03" db="EMBL/GenBank/DDBJ databases">
        <authorList>
            <consortium name="ELIXIR-Norway"/>
            <consortium name="Elixir Norway"/>
        </authorList>
    </citation>
    <scope>NUCLEOTIDE SEQUENCE</scope>
</reference>
<dbReference type="Proteomes" id="UP001162501">
    <property type="component" value="Chromosome 16"/>
</dbReference>
<gene>
    <name evidence="1" type="ORF">MRATA1EN22A_LOCUS6943</name>
</gene>